<name>A0ABQ0C8V3_9PROT</name>
<evidence type="ECO:0000256" key="3">
    <source>
        <dbReference type="ARBA" id="ARBA00012438"/>
    </source>
</evidence>
<keyword evidence="5 15" id="KW-0597">Phosphoprotein</keyword>
<dbReference type="InterPro" id="IPR011006">
    <property type="entry name" value="CheY-like_superfamily"/>
</dbReference>
<feature type="transmembrane region" description="Helical" evidence="16">
    <location>
        <begin position="250"/>
        <end position="268"/>
    </location>
</feature>
<dbReference type="InterPro" id="IPR035965">
    <property type="entry name" value="PAS-like_dom_sf"/>
</dbReference>
<dbReference type="InterPro" id="IPR045812">
    <property type="entry name" value="DAHL"/>
</dbReference>
<dbReference type="SUPFAM" id="SSF55781">
    <property type="entry name" value="GAF domain-like"/>
    <property type="match status" value="1"/>
</dbReference>
<keyword evidence="4" id="KW-1003">Cell membrane</keyword>
<dbReference type="SMART" id="SM00387">
    <property type="entry name" value="HATPase_c"/>
    <property type="match status" value="1"/>
</dbReference>
<dbReference type="SMART" id="SM00086">
    <property type="entry name" value="PAC"/>
    <property type="match status" value="1"/>
</dbReference>
<keyword evidence="6 22" id="KW-0808">Transferase</keyword>
<dbReference type="CDD" id="cd16922">
    <property type="entry name" value="HATPase_EvgS-ArcB-TorS-like"/>
    <property type="match status" value="1"/>
</dbReference>
<proteinExistence type="predicted"/>
<dbReference type="PANTHER" id="PTHR45339">
    <property type="entry name" value="HYBRID SIGNAL TRANSDUCTION HISTIDINE KINASE J"/>
    <property type="match status" value="1"/>
</dbReference>
<dbReference type="SUPFAM" id="SSF47226">
    <property type="entry name" value="Histidine-containing phosphotransfer domain, HPT domain"/>
    <property type="match status" value="1"/>
</dbReference>
<evidence type="ECO:0000259" key="19">
    <source>
        <dbReference type="PROSITE" id="PS50112"/>
    </source>
</evidence>
<feature type="domain" description="Response regulatory" evidence="18">
    <location>
        <begin position="975"/>
        <end position="1091"/>
    </location>
</feature>
<dbReference type="Pfam" id="PF13185">
    <property type="entry name" value="GAF_2"/>
    <property type="match status" value="1"/>
</dbReference>
<dbReference type="InterPro" id="IPR001789">
    <property type="entry name" value="Sig_transdc_resp-reg_receiver"/>
</dbReference>
<dbReference type="CDD" id="cd00082">
    <property type="entry name" value="HisKA"/>
    <property type="match status" value="1"/>
</dbReference>
<dbReference type="Gene3D" id="1.20.120.160">
    <property type="entry name" value="HPT domain"/>
    <property type="match status" value="1"/>
</dbReference>
<feature type="modified residue" description="4-aspartylphosphate" evidence="15">
    <location>
        <position position="1024"/>
    </location>
</feature>
<dbReference type="InterPro" id="IPR003661">
    <property type="entry name" value="HisK_dim/P_dom"/>
</dbReference>
<sequence>MKRVEWARWSAALLVAVVFGWVGTLTQVERRPYQRQEELVSRMLNSETGINQKLVMARSGMLEHYDDTVIYHREVVWALERAKEMLPSLEEDGEEYLTAWRKLEQDLKRKLVWIEGFKSGNALLRNSLSHLPVVAMERTGSLPGESDRARHHTKTEAMLHLMQDMLLYSGRHAGEEVLHQIEAHLGDLSDLPDFAELVVHVRLILEWKPRTDQLLEKILNLPIADGWRQLDRISARHLQKRQEIARNYQIVLFGASILLLGVLLRVLWSLKIATTRQRRLQQAVDASGDAILTSDPFGVIQFVNPGFSASTGWRASEVVGKTLFEIEGYLTEQESRESLRVAIEFGQPWRGLLPVRTRPEDAGEGSRICWQQFGLMPILSKRGRLEGFVMLAHDITGLKQTEEQLLRAKEQAENADRVKGVINEILELSLLPETLPVVLHRALQRILTIPWLPVESRGSVFLKDLVADRLLMITQVGMNPELRVRCARVPIGTCLCGRAALEGRPIFANHLDERHTIRIPEMTPHGHICLPIQSGEKMLGVLNLYLKIGTSRESILEDFLLLVTTTLAGLIERKRAEEMVQKLYHAVEQSPVAVVITDLSGIIEYVNPKFSQNTGYAREEAIGQHTRILKSGHTPPEEYRTLWASILAGQEWHGEFHTRKKNGELFWESVSISPLRATQGEITHFIAVKEDITDRKEMDDQLRAAKASAEQANRAKSEFLANMSHEIRTPMNAIIGMTALCLHTELTGKQENYLKKIERAAQSLLRILNDILDFSKIEAGRLEMESNPFRTRDVIDHLTTLFAIPASEKGLKLGAFIGEDVPEYLVGDALRLGQVLINLVGNAVKFTAQGEVSIAVRLVSAGREAIELCFSVRDTGIGLSPEQQSRLFQSFSQADSSTTRRYGGTGLGLSISRRLVEMMDGAFQVTSALGEGSEFAFTARFGVPDSEALSNLATHQQARPVEAYGRMLKGLPPHPLLLVEDNEFNQQVARDLLALAGLSVRIANNGEEALQMLDEGPCLAILMDLQMPVMDGHEATRRIRELPAWRSVPIIAMTANVMNGEREQCLANGMDAYLSKPVEVDKLFSTLVRMLCPDGERLLTAPVESGPETEVVSGEIPLPLLPGIERDAALLRLGGNRSLYVKLLFRFLEGHKQSDREVRDALEAGDRILAGRLLHTLKGVAGSVGATGLQGVCATLENDVLAGVVIEESRLDAFSVALRSVVTVIEAGCVDLTGAEPEPVQGSSSAPKGDELLVLIDEMLPHVRESRPRPCLPLASAMLAMGWPGEIGTAITRLEQLTRKYRMKDALVELESLRGMVVALNG</sequence>
<dbReference type="SMART" id="SM00091">
    <property type="entry name" value="PAS"/>
    <property type="match status" value="2"/>
</dbReference>
<dbReference type="InterPro" id="IPR036097">
    <property type="entry name" value="HisK_dim/P_sf"/>
</dbReference>
<dbReference type="InterPro" id="IPR008207">
    <property type="entry name" value="Sig_transdc_His_kin_Hpt_dom"/>
</dbReference>
<dbReference type="InterPro" id="IPR003594">
    <property type="entry name" value="HATPase_dom"/>
</dbReference>
<dbReference type="PROSITE" id="PS50112">
    <property type="entry name" value="PAS"/>
    <property type="match status" value="2"/>
</dbReference>
<dbReference type="Gene3D" id="3.30.565.10">
    <property type="entry name" value="Histidine kinase-like ATPase, C-terminal domain"/>
    <property type="match status" value="1"/>
</dbReference>
<dbReference type="PANTHER" id="PTHR45339:SF1">
    <property type="entry name" value="HYBRID SIGNAL TRANSDUCTION HISTIDINE KINASE J"/>
    <property type="match status" value="1"/>
</dbReference>
<dbReference type="Pfam" id="PF00512">
    <property type="entry name" value="HisKA"/>
    <property type="match status" value="1"/>
</dbReference>
<keyword evidence="8" id="KW-0547">Nucleotide-binding</keyword>
<dbReference type="SMART" id="SM00388">
    <property type="entry name" value="HisKA"/>
    <property type="match status" value="1"/>
</dbReference>
<evidence type="ECO:0000256" key="16">
    <source>
        <dbReference type="SAM" id="Phobius"/>
    </source>
</evidence>
<dbReference type="PROSITE" id="PS50110">
    <property type="entry name" value="RESPONSE_REGULATORY"/>
    <property type="match status" value="1"/>
</dbReference>
<organism evidence="22 23">
    <name type="scientific">Candidatus Magnetaquiglobus chichijimensis</name>
    <dbReference type="NCBI Taxonomy" id="3141448"/>
    <lineage>
        <taxon>Bacteria</taxon>
        <taxon>Pseudomonadati</taxon>
        <taxon>Pseudomonadota</taxon>
        <taxon>Magnetococcia</taxon>
        <taxon>Magnetococcales</taxon>
        <taxon>Candidatus Magnetaquicoccaceae</taxon>
        <taxon>Candidatus Magnetaquiglobus</taxon>
    </lineage>
</organism>
<dbReference type="PROSITE" id="PS50894">
    <property type="entry name" value="HPT"/>
    <property type="match status" value="1"/>
</dbReference>
<keyword evidence="9 22" id="KW-0418">Kinase</keyword>
<dbReference type="InterPro" id="IPR000700">
    <property type="entry name" value="PAS-assoc_C"/>
</dbReference>
<evidence type="ECO:0000256" key="13">
    <source>
        <dbReference type="ARBA" id="ARBA00023136"/>
    </source>
</evidence>
<dbReference type="Pfam" id="PF08448">
    <property type="entry name" value="PAS_4"/>
    <property type="match status" value="1"/>
</dbReference>
<dbReference type="CDD" id="cd00088">
    <property type="entry name" value="HPT"/>
    <property type="match status" value="1"/>
</dbReference>
<dbReference type="Gene3D" id="3.40.50.2300">
    <property type="match status" value="1"/>
</dbReference>
<comment type="caution">
    <text evidence="22">The sequence shown here is derived from an EMBL/GenBank/DDBJ whole genome shotgun (WGS) entry which is preliminary data.</text>
</comment>
<feature type="domain" description="HPt" evidence="21">
    <location>
        <begin position="1136"/>
        <end position="1228"/>
    </location>
</feature>
<dbReference type="Gene3D" id="3.30.450.20">
    <property type="entry name" value="PAS domain"/>
    <property type="match status" value="2"/>
</dbReference>
<dbReference type="InterPro" id="IPR000014">
    <property type="entry name" value="PAS"/>
</dbReference>
<dbReference type="InterPro" id="IPR036890">
    <property type="entry name" value="HATPase_C_sf"/>
</dbReference>
<dbReference type="SUPFAM" id="SSF52172">
    <property type="entry name" value="CheY-like"/>
    <property type="match status" value="1"/>
</dbReference>
<reference evidence="22 23" key="1">
    <citation type="submission" date="2024-09" db="EMBL/GenBank/DDBJ databases">
        <title>Draft genome sequence of Candidatus Magnetaquicoccaceae bacterium FCR-1.</title>
        <authorList>
            <person name="Shimoshige H."/>
            <person name="Shimamura S."/>
            <person name="Taoka A."/>
            <person name="Kobayashi H."/>
            <person name="Maekawa T."/>
        </authorList>
    </citation>
    <scope>NUCLEOTIDE SEQUENCE [LARGE SCALE GENOMIC DNA]</scope>
    <source>
        <strain evidence="22 23">FCR-1</strain>
    </source>
</reference>
<dbReference type="PROSITE" id="PS50113">
    <property type="entry name" value="PAC"/>
    <property type="match status" value="2"/>
</dbReference>
<evidence type="ECO:0000256" key="11">
    <source>
        <dbReference type="ARBA" id="ARBA00022989"/>
    </source>
</evidence>
<dbReference type="Gene3D" id="1.10.287.130">
    <property type="match status" value="1"/>
</dbReference>
<dbReference type="EMBL" id="BAAFGK010000004">
    <property type="protein sequence ID" value="GAB0057308.1"/>
    <property type="molecule type" value="Genomic_DNA"/>
</dbReference>
<dbReference type="SUPFAM" id="SSF55874">
    <property type="entry name" value="ATPase domain of HSP90 chaperone/DNA topoisomerase II/histidine kinase"/>
    <property type="match status" value="1"/>
</dbReference>
<evidence type="ECO:0000256" key="14">
    <source>
        <dbReference type="PROSITE-ProRule" id="PRU00110"/>
    </source>
</evidence>
<dbReference type="Pfam" id="PF00072">
    <property type="entry name" value="Response_reg"/>
    <property type="match status" value="1"/>
</dbReference>
<dbReference type="InterPro" id="IPR001610">
    <property type="entry name" value="PAC"/>
</dbReference>
<dbReference type="RefSeq" id="WP_420905008.1">
    <property type="nucleotide sequence ID" value="NZ_BAAFGK010000004.1"/>
</dbReference>
<dbReference type="GO" id="GO:0004673">
    <property type="term" value="F:protein histidine kinase activity"/>
    <property type="evidence" value="ECO:0007669"/>
    <property type="project" value="UniProtKB-EC"/>
</dbReference>
<feature type="domain" description="Histidine kinase" evidence="17">
    <location>
        <begin position="722"/>
        <end position="943"/>
    </location>
</feature>
<dbReference type="CDD" id="cd00130">
    <property type="entry name" value="PAS"/>
    <property type="match status" value="2"/>
</dbReference>
<dbReference type="Proteomes" id="UP001628193">
    <property type="component" value="Unassembled WGS sequence"/>
</dbReference>
<evidence type="ECO:0000313" key="22">
    <source>
        <dbReference type="EMBL" id="GAB0057308.1"/>
    </source>
</evidence>
<evidence type="ECO:0000256" key="1">
    <source>
        <dbReference type="ARBA" id="ARBA00000085"/>
    </source>
</evidence>
<evidence type="ECO:0000256" key="6">
    <source>
        <dbReference type="ARBA" id="ARBA00022679"/>
    </source>
</evidence>
<dbReference type="PRINTS" id="PR00344">
    <property type="entry name" value="BCTRLSENSOR"/>
</dbReference>
<feature type="domain" description="PAS" evidence="19">
    <location>
        <begin position="276"/>
        <end position="346"/>
    </location>
</feature>
<dbReference type="Pfam" id="PF19443">
    <property type="entry name" value="DAHL"/>
    <property type="match status" value="1"/>
</dbReference>
<dbReference type="InterPro" id="IPR036641">
    <property type="entry name" value="HPT_dom_sf"/>
</dbReference>
<keyword evidence="10" id="KW-0067">ATP-binding</keyword>
<feature type="domain" description="PAC" evidence="20">
    <location>
        <begin position="652"/>
        <end position="704"/>
    </location>
</feature>
<evidence type="ECO:0000256" key="15">
    <source>
        <dbReference type="PROSITE-ProRule" id="PRU00169"/>
    </source>
</evidence>
<dbReference type="InterPro" id="IPR005467">
    <property type="entry name" value="His_kinase_dom"/>
</dbReference>
<protein>
    <recommendedName>
        <fullName evidence="3">histidine kinase</fullName>
        <ecNumber evidence="3">2.7.13.3</ecNumber>
    </recommendedName>
</protein>
<evidence type="ECO:0000256" key="8">
    <source>
        <dbReference type="ARBA" id="ARBA00022741"/>
    </source>
</evidence>
<evidence type="ECO:0000259" key="17">
    <source>
        <dbReference type="PROSITE" id="PS50109"/>
    </source>
</evidence>
<evidence type="ECO:0000256" key="5">
    <source>
        <dbReference type="ARBA" id="ARBA00022553"/>
    </source>
</evidence>
<evidence type="ECO:0000259" key="18">
    <source>
        <dbReference type="PROSITE" id="PS50110"/>
    </source>
</evidence>
<dbReference type="Pfam" id="PF02518">
    <property type="entry name" value="HATPase_c"/>
    <property type="match status" value="1"/>
</dbReference>
<keyword evidence="7 16" id="KW-0812">Transmembrane</keyword>
<evidence type="ECO:0000313" key="23">
    <source>
        <dbReference type="Proteomes" id="UP001628193"/>
    </source>
</evidence>
<accession>A0ABQ0C8V3</accession>
<comment type="subcellular location">
    <subcellularLocation>
        <location evidence="2">Cell membrane</location>
        <topology evidence="2">Multi-pass membrane protein</topology>
    </subcellularLocation>
</comment>
<dbReference type="Gene3D" id="3.30.450.40">
    <property type="match status" value="1"/>
</dbReference>
<gene>
    <name evidence="22" type="primary">rcsC_43</name>
    <name evidence="22" type="ORF">SIID45300_01632</name>
</gene>
<evidence type="ECO:0000256" key="4">
    <source>
        <dbReference type="ARBA" id="ARBA00022475"/>
    </source>
</evidence>
<evidence type="ECO:0000256" key="9">
    <source>
        <dbReference type="ARBA" id="ARBA00022777"/>
    </source>
</evidence>
<evidence type="ECO:0000259" key="21">
    <source>
        <dbReference type="PROSITE" id="PS50894"/>
    </source>
</evidence>
<keyword evidence="12" id="KW-0902">Two-component regulatory system</keyword>
<evidence type="ECO:0000259" key="20">
    <source>
        <dbReference type="PROSITE" id="PS50113"/>
    </source>
</evidence>
<evidence type="ECO:0000256" key="10">
    <source>
        <dbReference type="ARBA" id="ARBA00022840"/>
    </source>
</evidence>
<comment type="catalytic activity">
    <reaction evidence="1">
        <text>ATP + protein L-histidine = ADP + protein N-phospho-L-histidine.</text>
        <dbReference type="EC" id="2.7.13.3"/>
    </reaction>
</comment>
<dbReference type="CDD" id="cd17546">
    <property type="entry name" value="REC_hyHK_CKI1_RcsC-like"/>
    <property type="match status" value="1"/>
</dbReference>
<dbReference type="EC" id="2.7.13.3" evidence="3"/>
<evidence type="ECO:0000256" key="7">
    <source>
        <dbReference type="ARBA" id="ARBA00022692"/>
    </source>
</evidence>
<feature type="transmembrane region" description="Helical" evidence="16">
    <location>
        <begin position="6"/>
        <end position="26"/>
    </location>
</feature>
<dbReference type="Pfam" id="PF01627">
    <property type="entry name" value="Hpt"/>
    <property type="match status" value="1"/>
</dbReference>
<evidence type="ECO:0000256" key="2">
    <source>
        <dbReference type="ARBA" id="ARBA00004651"/>
    </source>
</evidence>
<dbReference type="InterPro" id="IPR029016">
    <property type="entry name" value="GAF-like_dom_sf"/>
</dbReference>
<evidence type="ECO:0000256" key="12">
    <source>
        <dbReference type="ARBA" id="ARBA00023012"/>
    </source>
</evidence>
<dbReference type="PROSITE" id="PS50109">
    <property type="entry name" value="HIS_KIN"/>
    <property type="match status" value="1"/>
</dbReference>
<feature type="domain" description="PAS" evidence="19">
    <location>
        <begin position="579"/>
        <end position="624"/>
    </location>
</feature>
<dbReference type="NCBIfam" id="TIGR00229">
    <property type="entry name" value="sensory_box"/>
    <property type="match status" value="2"/>
</dbReference>
<feature type="modified residue" description="Phosphohistidine" evidence="14">
    <location>
        <position position="1175"/>
    </location>
</feature>
<dbReference type="InterPro" id="IPR004358">
    <property type="entry name" value="Sig_transdc_His_kin-like_C"/>
</dbReference>
<keyword evidence="23" id="KW-1185">Reference proteome</keyword>
<keyword evidence="13 16" id="KW-0472">Membrane</keyword>
<dbReference type="InterPro" id="IPR003018">
    <property type="entry name" value="GAF"/>
</dbReference>
<dbReference type="Pfam" id="PF13426">
    <property type="entry name" value="PAS_9"/>
    <property type="match status" value="1"/>
</dbReference>
<dbReference type="InterPro" id="IPR013656">
    <property type="entry name" value="PAS_4"/>
</dbReference>
<dbReference type="SMART" id="SM00448">
    <property type="entry name" value="REC"/>
    <property type="match status" value="1"/>
</dbReference>
<dbReference type="SUPFAM" id="SSF47384">
    <property type="entry name" value="Homodimeric domain of signal transducing histidine kinase"/>
    <property type="match status" value="1"/>
</dbReference>
<keyword evidence="11 16" id="KW-1133">Transmembrane helix</keyword>
<dbReference type="SUPFAM" id="SSF55785">
    <property type="entry name" value="PYP-like sensor domain (PAS domain)"/>
    <property type="match status" value="2"/>
</dbReference>
<feature type="domain" description="PAC" evidence="20">
    <location>
        <begin position="353"/>
        <end position="407"/>
    </location>
</feature>